<dbReference type="RefSeq" id="WP_123290584.1">
    <property type="nucleotide sequence ID" value="NZ_RJVA01000013.1"/>
</dbReference>
<dbReference type="SUPFAM" id="SSF46548">
    <property type="entry name" value="alpha-helical ferredoxin"/>
    <property type="match status" value="2"/>
</dbReference>
<dbReference type="Pfam" id="PF13237">
    <property type="entry name" value="Fer4_10"/>
    <property type="match status" value="1"/>
</dbReference>
<keyword evidence="8" id="KW-0411">Iron-sulfur</keyword>
<dbReference type="GO" id="GO:0046872">
    <property type="term" value="F:metal ion binding"/>
    <property type="evidence" value="ECO:0007669"/>
    <property type="project" value="UniProtKB-KW"/>
</dbReference>
<keyword evidence="12" id="KW-1185">Reference proteome</keyword>
<dbReference type="InterPro" id="IPR028261">
    <property type="entry name" value="DPD_II"/>
</dbReference>
<dbReference type="PANTHER" id="PTHR43498:SF1">
    <property type="entry name" value="COB--COM HETERODISULFIDE REDUCTASE IRON-SULFUR SUBUNIT A"/>
    <property type="match status" value="1"/>
</dbReference>
<feature type="domain" description="4Fe-4S ferredoxin-type" evidence="10">
    <location>
        <begin position="106"/>
        <end position="136"/>
    </location>
</feature>
<dbReference type="SUPFAM" id="SSF54862">
    <property type="entry name" value="4Fe-4S ferredoxins"/>
    <property type="match status" value="1"/>
</dbReference>
<dbReference type="PANTHER" id="PTHR43498">
    <property type="entry name" value="FERREDOXIN:COB-COM HETERODISULFIDE REDUCTASE SUBUNIT A"/>
    <property type="match status" value="1"/>
</dbReference>
<proteinExistence type="inferred from homology"/>
<keyword evidence="7" id="KW-0408">Iron</keyword>
<keyword evidence="4" id="KW-0479">Metal-binding</keyword>
<evidence type="ECO:0000256" key="1">
    <source>
        <dbReference type="ARBA" id="ARBA00001974"/>
    </source>
</evidence>
<reference evidence="11 12" key="1">
    <citation type="submission" date="2018-11" db="EMBL/GenBank/DDBJ databases">
        <title>Genomic Encyclopedia of Type Strains, Phase IV (KMG-IV): sequencing the most valuable type-strain genomes for metagenomic binning, comparative biology and taxonomic classification.</title>
        <authorList>
            <person name="Goeker M."/>
        </authorList>
    </citation>
    <scope>NUCLEOTIDE SEQUENCE [LARGE SCALE GENOMIC DNA]</scope>
    <source>
        <strain evidence="11 12">DSM 22027</strain>
    </source>
</reference>
<dbReference type="PROSITE" id="PS00198">
    <property type="entry name" value="4FE4S_FER_1"/>
    <property type="match status" value="2"/>
</dbReference>
<keyword evidence="5" id="KW-0285">Flavoprotein</keyword>
<dbReference type="Gene3D" id="1.10.1060.10">
    <property type="entry name" value="Alpha-helical ferredoxin"/>
    <property type="match status" value="2"/>
</dbReference>
<evidence type="ECO:0000256" key="8">
    <source>
        <dbReference type="ARBA" id="ARBA00023014"/>
    </source>
</evidence>
<evidence type="ECO:0000256" key="6">
    <source>
        <dbReference type="ARBA" id="ARBA00023002"/>
    </source>
</evidence>
<comment type="cofactor">
    <cofactor evidence="1">
        <name>FAD</name>
        <dbReference type="ChEBI" id="CHEBI:57692"/>
    </cofactor>
</comment>
<keyword evidence="5" id="KW-0274">FAD</keyword>
<dbReference type="Pfam" id="PF12831">
    <property type="entry name" value="FAD_oxidored"/>
    <property type="match status" value="1"/>
</dbReference>
<dbReference type="GO" id="GO:0016491">
    <property type="term" value="F:oxidoreductase activity"/>
    <property type="evidence" value="ECO:0007669"/>
    <property type="project" value="UniProtKB-KW"/>
</dbReference>
<dbReference type="EMBL" id="RJVA01000013">
    <property type="protein sequence ID" value="ROQ90843.1"/>
    <property type="molecule type" value="Genomic_DNA"/>
</dbReference>
<evidence type="ECO:0000259" key="10">
    <source>
        <dbReference type="PROSITE" id="PS51379"/>
    </source>
</evidence>
<keyword evidence="6" id="KW-0560">Oxidoreductase</keyword>
<dbReference type="InterPro" id="IPR039650">
    <property type="entry name" value="HdrA-like"/>
</dbReference>
<dbReference type="InterPro" id="IPR017900">
    <property type="entry name" value="4Fe4S_Fe_S_CS"/>
</dbReference>
<name>A0A3N1UL76_9BACT</name>
<dbReference type="InterPro" id="IPR036188">
    <property type="entry name" value="FAD/NAD-bd_sf"/>
</dbReference>
<evidence type="ECO:0000256" key="2">
    <source>
        <dbReference type="ARBA" id="ARBA00006561"/>
    </source>
</evidence>
<evidence type="ECO:0000256" key="4">
    <source>
        <dbReference type="ARBA" id="ARBA00022723"/>
    </source>
</evidence>
<dbReference type="Proteomes" id="UP000276223">
    <property type="component" value="Unassembled WGS sequence"/>
</dbReference>
<dbReference type="GO" id="GO:0051539">
    <property type="term" value="F:4 iron, 4 sulfur cluster binding"/>
    <property type="evidence" value="ECO:0007669"/>
    <property type="project" value="UniProtKB-KW"/>
</dbReference>
<comment type="caution">
    <text evidence="11">The sequence shown here is derived from an EMBL/GenBank/DDBJ whole genome shotgun (WGS) entry which is preliminary data.</text>
</comment>
<accession>A0A3N1UL76</accession>
<dbReference type="Pfam" id="PF00037">
    <property type="entry name" value="Fer4"/>
    <property type="match status" value="1"/>
</dbReference>
<gene>
    <name evidence="11" type="ORF">EDC27_2098</name>
</gene>
<sequence>MSAQPASTGSVNGSVMVIGGGIAGMQASLDLANSGFRVLLVEKDISIGGNMAKLDKTFPTNDCSTCMISPKLIEVASHPNIEILTRTTVAELAGEPGRFQVTLRREPRYVLEDRCTACGECERVCPVEMPADFNQGLNTRKAIYRHFPQAIPSTFAIDKKGMAPCKAACPAGISVQGYIALIAQGRYREALELIRKVNPLPAVCGRVCHHPCETVCSRGAVDEPVAIDFLKRFVSDWEAQNGPGPLPPKKEFNGRRVAIVGAGPAGLTAAYYLALEGYSVTIFEAMPEPGGWLRYGIPEYRLPRHVLKAEIDFIQRLGVEIRTNTALGKDFQLEDLRQQGYEAFFLAIGTQKDLKLNIPGETLQEVYTGTSFLKLLNTGQRPPVGRKVAVIGGGNCAMDVARSCVRLGVDEVHLFYRRSREEMPANPEEVEEALHEGVQMHFLAAPVAIHGNAEGHVTALECIRMELGEADESGRRRPIPVAGSEYQVPIDSVIAAVGLMTDPAVLDAMDPESRPTVSRWGTFVVDPVTYETDRPGVFAGGDVTSGPATVVQAIAAGKEVAISIDRYLRGLDLREGRFVPSRTAPRPDKPVPRAPRASMPRLDAKVRIHSFEEVQLGFDEETARAEAQRCLQCGVCSECYRCVEACLPQAIDHHMMPREDTVEVGAIIYACGYRPFDAALKPEYGYGRYANVITSLEYERILAASGPTSGHVQRPSDGAVPKKIAWIQCVGSRDTSIGRDYCSSVCCMYATKQAIVTKDHEPDVETTIFYIDLRAMGKGFERYWQRAESQHGVRYVRSQISRVVQTVDGHGLEISYVDENNTLQREIFDMVVLSVGLAATEATKETAQCLGAALDRFGFIVSDPMDPVQTSRPGVFSCGVSTDPKDIPETVAQASAAAASAQCLLASARHSRTTPPMTVEERSMPGDIPRIGVFVCHCGINIAGVVDVKAVADYAATLPNVVHAENLLFTCSTDSTEKIKRIIQEKNLNRVVVASCSPRTHEPLFQECLREAGINKYLFEMANIRDQCSWVHGTTPEEATKKSKDLVRMAVAKALFLEPLHEMPVSVIQKALVIGGGMAGMTAARYIADQGFYTYLVEREAELGGQARAWIRFHPSGVDVTQAVSQTIETVRHHPNIEVLTASEILSFEGHTGHFISRVKTPQGERILEYGAMVVATGGEEYRPKEYGYGEDPRVVTQLQLQKRLADEAHGLDNLSHVVMIQCVGSRDEERPYCSRVCCTAAVVNALRIKEKYPTAHVTILYRDIRTFGTRELYYRQAREAGVRFLRYRPERKPQVSFGQDGVHVQVFDQNLREKIHLRCDLVVLSAAIVPRASHGDLAALFKLSTDADGFFMEAHVKLRPLDFASPGLYLCGLAHSPKFLEESIAQAKGAAARAATVLSQKQLFVGGRVAVVDPAKCAVCLTCVRTCPYEVPVVVTATHSVRRSAYIDPAKCQGCGACVAECPGKAIQLQHFTDVQLLHKAEAAVCQDITQRA</sequence>
<evidence type="ECO:0000256" key="9">
    <source>
        <dbReference type="SAM" id="MobiDB-lite"/>
    </source>
</evidence>
<evidence type="ECO:0000313" key="12">
    <source>
        <dbReference type="Proteomes" id="UP000276223"/>
    </source>
</evidence>
<dbReference type="Pfam" id="PF07992">
    <property type="entry name" value="Pyr_redox_2"/>
    <property type="match status" value="2"/>
</dbReference>
<evidence type="ECO:0000256" key="5">
    <source>
        <dbReference type="ARBA" id="ARBA00022827"/>
    </source>
</evidence>
<dbReference type="PRINTS" id="PR00419">
    <property type="entry name" value="ADXRDTASE"/>
</dbReference>
<dbReference type="PROSITE" id="PS51379">
    <property type="entry name" value="4FE4S_FER_2"/>
    <property type="match status" value="3"/>
</dbReference>
<organism evidence="11 12">
    <name type="scientific">Desulfosoma caldarium</name>
    <dbReference type="NCBI Taxonomy" id="610254"/>
    <lineage>
        <taxon>Bacteria</taxon>
        <taxon>Pseudomonadati</taxon>
        <taxon>Thermodesulfobacteriota</taxon>
        <taxon>Syntrophobacteria</taxon>
        <taxon>Syntrophobacterales</taxon>
        <taxon>Syntrophobacteraceae</taxon>
        <taxon>Desulfosoma</taxon>
    </lineage>
</organism>
<dbReference type="InterPro" id="IPR009051">
    <property type="entry name" value="Helical_ferredxn"/>
</dbReference>
<feature type="domain" description="4Fe-4S ferredoxin-type" evidence="10">
    <location>
        <begin position="1444"/>
        <end position="1473"/>
    </location>
</feature>
<keyword evidence="3" id="KW-0004">4Fe-4S</keyword>
<dbReference type="NCBIfam" id="NF009410">
    <property type="entry name" value="PRK12771.1"/>
    <property type="match status" value="1"/>
</dbReference>
<dbReference type="Gene3D" id="3.50.50.60">
    <property type="entry name" value="FAD/NAD(P)-binding domain"/>
    <property type="match status" value="5"/>
</dbReference>
<dbReference type="Pfam" id="PF14691">
    <property type="entry name" value="Fer4_20"/>
    <property type="match status" value="1"/>
</dbReference>
<evidence type="ECO:0000256" key="7">
    <source>
        <dbReference type="ARBA" id="ARBA00023004"/>
    </source>
</evidence>
<evidence type="ECO:0000256" key="3">
    <source>
        <dbReference type="ARBA" id="ARBA00022485"/>
    </source>
</evidence>
<dbReference type="Gene3D" id="3.30.70.20">
    <property type="match status" value="1"/>
</dbReference>
<dbReference type="SUPFAM" id="SSF51905">
    <property type="entry name" value="FAD/NAD(P)-binding domain"/>
    <property type="match status" value="3"/>
</dbReference>
<feature type="domain" description="4Fe-4S ferredoxin-type" evidence="10">
    <location>
        <begin position="1409"/>
        <end position="1438"/>
    </location>
</feature>
<dbReference type="InterPro" id="IPR017896">
    <property type="entry name" value="4Fe4S_Fe-S-bd"/>
</dbReference>
<comment type="similarity">
    <text evidence="2">Belongs to the HdrA family.</text>
</comment>
<dbReference type="OrthoDB" id="9766627at2"/>
<protein>
    <submittedName>
        <fullName evidence="11">NADPH-dependent glutamate synthase beta subunit-like oxidoreductase</fullName>
    </submittedName>
</protein>
<evidence type="ECO:0000313" key="11">
    <source>
        <dbReference type="EMBL" id="ROQ90843.1"/>
    </source>
</evidence>
<dbReference type="SUPFAM" id="SSF51971">
    <property type="entry name" value="Nucleotide-binding domain"/>
    <property type="match status" value="1"/>
</dbReference>
<feature type="region of interest" description="Disordered" evidence="9">
    <location>
        <begin position="579"/>
        <end position="598"/>
    </location>
</feature>
<dbReference type="InterPro" id="IPR023753">
    <property type="entry name" value="FAD/NAD-binding_dom"/>
</dbReference>